<reference evidence="6" key="1">
    <citation type="journal article" date="2019" name="Int. J. Syst. Evol. Microbiol.">
        <title>The Global Catalogue of Microorganisms (GCM) 10K type strain sequencing project: providing services to taxonomists for standard genome sequencing and annotation.</title>
        <authorList>
            <consortium name="The Broad Institute Genomics Platform"/>
            <consortium name="The Broad Institute Genome Sequencing Center for Infectious Disease"/>
            <person name="Wu L."/>
            <person name="Ma J."/>
        </authorList>
    </citation>
    <scope>NUCLEOTIDE SEQUENCE [LARGE SCALE GENOMIC DNA]</scope>
    <source>
        <strain evidence="6">JCM 16021</strain>
    </source>
</reference>
<keyword evidence="6" id="KW-1185">Reference proteome</keyword>
<evidence type="ECO:0000259" key="4">
    <source>
        <dbReference type="Pfam" id="PF01872"/>
    </source>
</evidence>
<proteinExistence type="predicted"/>
<evidence type="ECO:0000256" key="3">
    <source>
        <dbReference type="ARBA" id="ARBA00023002"/>
    </source>
</evidence>
<dbReference type="InterPro" id="IPR050765">
    <property type="entry name" value="Riboflavin_Biosynth_HTPR"/>
</dbReference>
<keyword evidence="2" id="KW-0521">NADP</keyword>
<dbReference type="PANTHER" id="PTHR38011:SF7">
    <property type="entry name" value="2,5-DIAMINO-6-RIBOSYLAMINO-4(3H)-PYRIMIDINONE 5'-PHOSPHATE REDUCTASE"/>
    <property type="match status" value="1"/>
</dbReference>
<dbReference type="PANTHER" id="PTHR38011">
    <property type="entry name" value="DIHYDROFOLATE REDUCTASE FAMILY PROTEIN (AFU_ORTHOLOGUE AFUA_8G06820)"/>
    <property type="match status" value="1"/>
</dbReference>
<dbReference type="Proteomes" id="UP001500575">
    <property type="component" value="Unassembled WGS sequence"/>
</dbReference>
<dbReference type="InterPro" id="IPR002734">
    <property type="entry name" value="RibDG_C"/>
</dbReference>
<name>A0ABP5K5S4_9ACTN</name>
<dbReference type="SUPFAM" id="SSF53597">
    <property type="entry name" value="Dihydrofolate reductase-like"/>
    <property type="match status" value="1"/>
</dbReference>
<comment type="caution">
    <text evidence="5">The sequence shown here is derived from an EMBL/GenBank/DDBJ whole genome shotgun (WGS) entry which is preliminary data.</text>
</comment>
<dbReference type="EMBL" id="BAAAQQ010000012">
    <property type="protein sequence ID" value="GAA2127069.1"/>
    <property type="molecule type" value="Genomic_DNA"/>
</dbReference>
<gene>
    <name evidence="5" type="ORF">GCM10009843_26130</name>
</gene>
<comment type="pathway">
    <text evidence="1">Cofactor biosynthesis; riboflavin biosynthesis.</text>
</comment>
<dbReference type="Pfam" id="PF01872">
    <property type="entry name" value="RibD_C"/>
    <property type="match status" value="1"/>
</dbReference>
<dbReference type="RefSeq" id="WP_344304198.1">
    <property type="nucleotide sequence ID" value="NZ_BAAAQQ010000012.1"/>
</dbReference>
<feature type="domain" description="Bacterial bifunctional deaminase-reductase C-terminal" evidence="4">
    <location>
        <begin position="23"/>
        <end position="204"/>
    </location>
</feature>
<evidence type="ECO:0000256" key="2">
    <source>
        <dbReference type="ARBA" id="ARBA00022857"/>
    </source>
</evidence>
<dbReference type="Gene3D" id="3.40.430.10">
    <property type="entry name" value="Dihydrofolate Reductase, subunit A"/>
    <property type="match status" value="1"/>
</dbReference>
<sequence length="220" mass="22798">MKVLVGPATDELAVHYAPPQESWLRLNFVSTVDGAVQGADGKSGGINNAADKRAFDTMRSLADAVVVGAGTARTEGYRPAGLPTVVVSRSGRVPPLLAEADDGSVLLVCPQRAEGIDDSSAAIGADHVMALGADEVDLAHLRAALEARGLTHLLCEGGPSLARDLLAAGVVDELCVTTVPRLVAGDHLRLTVGDAVDVALDLVGLIEDDGTLLARWRVQR</sequence>
<dbReference type="InterPro" id="IPR024072">
    <property type="entry name" value="DHFR-like_dom_sf"/>
</dbReference>
<accession>A0ABP5K5S4</accession>
<keyword evidence="3" id="KW-0560">Oxidoreductase</keyword>
<evidence type="ECO:0000313" key="6">
    <source>
        <dbReference type="Proteomes" id="UP001500575"/>
    </source>
</evidence>
<evidence type="ECO:0000256" key="1">
    <source>
        <dbReference type="ARBA" id="ARBA00005104"/>
    </source>
</evidence>
<protein>
    <submittedName>
        <fullName evidence="5">Pyrimidine reductase family protein</fullName>
    </submittedName>
</protein>
<organism evidence="5 6">
    <name type="scientific">Nocardioides bigeumensis</name>
    <dbReference type="NCBI Taxonomy" id="433657"/>
    <lineage>
        <taxon>Bacteria</taxon>
        <taxon>Bacillati</taxon>
        <taxon>Actinomycetota</taxon>
        <taxon>Actinomycetes</taxon>
        <taxon>Propionibacteriales</taxon>
        <taxon>Nocardioidaceae</taxon>
        <taxon>Nocardioides</taxon>
    </lineage>
</organism>
<evidence type="ECO:0000313" key="5">
    <source>
        <dbReference type="EMBL" id="GAA2127069.1"/>
    </source>
</evidence>